<dbReference type="Pfam" id="PF00651">
    <property type="entry name" value="BTB"/>
    <property type="match status" value="1"/>
</dbReference>
<feature type="non-terminal residue" evidence="2">
    <location>
        <position position="1"/>
    </location>
</feature>
<dbReference type="Gene3D" id="3.30.710.10">
    <property type="entry name" value="Potassium Channel Kv1.1, Chain A"/>
    <property type="match status" value="1"/>
</dbReference>
<dbReference type="InterPro" id="IPR000210">
    <property type="entry name" value="BTB/POZ_dom"/>
</dbReference>
<dbReference type="InterPro" id="IPR011333">
    <property type="entry name" value="SKP1/BTB/POZ_sf"/>
</dbReference>
<evidence type="ECO:0000313" key="3">
    <source>
        <dbReference type="Proteomes" id="UP001432027"/>
    </source>
</evidence>
<dbReference type="PANTHER" id="PTHR22744:SF14">
    <property type="entry name" value="BTB DOMAIN-CONTAINING PROTEIN-RELATED"/>
    <property type="match status" value="1"/>
</dbReference>
<dbReference type="AlphaFoldDB" id="A0AAV5SR78"/>
<evidence type="ECO:0000313" key="2">
    <source>
        <dbReference type="EMBL" id="GMS85090.1"/>
    </source>
</evidence>
<dbReference type="Proteomes" id="UP001432027">
    <property type="component" value="Unassembled WGS sequence"/>
</dbReference>
<protein>
    <recommendedName>
        <fullName evidence="1">BTB domain-containing protein</fullName>
    </recommendedName>
</protein>
<keyword evidence="3" id="KW-1185">Reference proteome</keyword>
<dbReference type="SUPFAM" id="SSF54695">
    <property type="entry name" value="POZ domain"/>
    <property type="match status" value="1"/>
</dbReference>
<dbReference type="PANTHER" id="PTHR22744">
    <property type="entry name" value="HELIX LOOP HELIX PROTEIN 21-RELATED"/>
    <property type="match status" value="1"/>
</dbReference>
<organism evidence="2 3">
    <name type="scientific">Pristionchus entomophagus</name>
    <dbReference type="NCBI Taxonomy" id="358040"/>
    <lineage>
        <taxon>Eukaryota</taxon>
        <taxon>Metazoa</taxon>
        <taxon>Ecdysozoa</taxon>
        <taxon>Nematoda</taxon>
        <taxon>Chromadorea</taxon>
        <taxon>Rhabditida</taxon>
        <taxon>Rhabditina</taxon>
        <taxon>Diplogasteromorpha</taxon>
        <taxon>Diplogasteroidea</taxon>
        <taxon>Neodiplogasteridae</taxon>
        <taxon>Pristionchus</taxon>
    </lineage>
</organism>
<comment type="caution">
    <text evidence="2">The sequence shown here is derived from an EMBL/GenBank/DDBJ whole genome shotgun (WGS) entry which is preliminary data.</text>
</comment>
<proteinExistence type="predicted"/>
<gene>
    <name evidence="2" type="ORF">PENTCL1PPCAC_7265</name>
</gene>
<accession>A0AAV5SR78</accession>
<evidence type="ECO:0000259" key="1">
    <source>
        <dbReference type="Pfam" id="PF00651"/>
    </source>
</evidence>
<sequence length="125" mass="14898">VEIQDVKYEEFVSLLFVIFYGRLEISNDTLLSILDVADQFQMKIVLDSIEKLLIESKKIKFTKKLLIANNYEFENLTNHCLQRLKKPRDFEVFWKSSEYEMFCDAMKKKLLDRHLDVLDLSESSH</sequence>
<feature type="domain" description="BTB" evidence="1">
    <location>
        <begin position="1"/>
        <end position="56"/>
    </location>
</feature>
<name>A0AAV5SR78_9BILA</name>
<reference evidence="2" key="1">
    <citation type="submission" date="2023-10" db="EMBL/GenBank/DDBJ databases">
        <title>Genome assembly of Pristionchus species.</title>
        <authorList>
            <person name="Yoshida K."/>
            <person name="Sommer R.J."/>
        </authorList>
    </citation>
    <scope>NUCLEOTIDE SEQUENCE</scope>
    <source>
        <strain evidence="2">RS0144</strain>
    </source>
</reference>
<dbReference type="EMBL" id="BTSX01000002">
    <property type="protein sequence ID" value="GMS85090.1"/>
    <property type="molecule type" value="Genomic_DNA"/>
</dbReference>